<comment type="similarity">
    <text evidence="2">Belongs to the glutamate-gated ion channel (TC 1.A.10.1) family.</text>
</comment>
<evidence type="ECO:0000313" key="12">
    <source>
        <dbReference type="Proteomes" id="UP000007798"/>
    </source>
</evidence>
<evidence type="ECO:0000256" key="3">
    <source>
        <dbReference type="ARBA" id="ARBA00022475"/>
    </source>
</evidence>
<evidence type="ECO:0000313" key="11">
    <source>
        <dbReference type="EMBL" id="EDW72727.2"/>
    </source>
</evidence>
<dbReference type="Pfam" id="PF00060">
    <property type="entry name" value="Lig_chan"/>
    <property type="match status" value="1"/>
</dbReference>
<reference evidence="11 12" key="1">
    <citation type="journal article" date="2007" name="Nature">
        <title>Evolution of genes and genomes on the Drosophila phylogeny.</title>
        <authorList>
            <consortium name="Drosophila 12 Genomes Consortium"/>
            <person name="Clark A.G."/>
            <person name="Eisen M.B."/>
            <person name="Smith D.R."/>
            <person name="Bergman C.M."/>
            <person name="Oliver B."/>
            <person name="Markow T.A."/>
            <person name="Kaufman T.C."/>
            <person name="Kellis M."/>
            <person name="Gelbart W."/>
            <person name="Iyer V.N."/>
            <person name="Pollard D.A."/>
            <person name="Sackton T.B."/>
            <person name="Larracuente A.M."/>
            <person name="Singh N.D."/>
            <person name="Abad J.P."/>
            <person name="Abt D.N."/>
            <person name="Adryan B."/>
            <person name="Aguade M."/>
            <person name="Akashi H."/>
            <person name="Anderson W.W."/>
            <person name="Aquadro C.F."/>
            <person name="Ardell D.H."/>
            <person name="Arguello R."/>
            <person name="Artieri C.G."/>
            <person name="Barbash D.A."/>
            <person name="Barker D."/>
            <person name="Barsanti P."/>
            <person name="Batterham P."/>
            <person name="Batzoglou S."/>
            <person name="Begun D."/>
            <person name="Bhutkar A."/>
            <person name="Blanco E."/>
            <person name="Bosak S.A."/>
            <person name="Bradley R.K."/>
            <person name="Brand A.D."/>
            <person name="Brent M.R."/>
            <person name="Brooks A.N."/>
            <person name="Brown R.H."/>
            <person name="Butlin R.K."/>
            <person name="Caggese C."/>
            <person name="Calvi B.R."/>
            <person name="Bernardo de Carvalho A."/>
            <person name="Caspi A."/>
            <person name="Castrezana S."/>
            <person name="Celniker S.E."/>
            <person name="Chang J.L."/>
            <person name="Chapple C."/>
            <person name="Chatterji S."/>
            <person name="Chinwalla A."/>
            <person name="Civetta A."/>
            <person name="Clifton S.W."/>
            <person name="Comeron J.M."/>
            <person name="Costello J.C."/>
            <person name="Coyne J.A."/>
            <person name="Daub J."/>
            <person name="David R.G."/>
            <person name="Delcher A.L."/>
            <person name="Delehaunty K."/>
            <person name="Do C.B."/>
            <person name="Ebling H."/>
            <person name="Edwards K."/>
            <person name="Eickbush T."/>
            <person name="Evans J.D."/>
            <person name="Filipski A."/>
            <person name="Findeiss S."/>
            <person name="Freyhult E."/>
            <person name="Fulton L."/>
            <person name="Fulton R."/>
            <person name="Garcia A.C."/>
            <person name="Gardiner A."/>
            <person name="Garfield D.A."/>
            <person name="Garvin B.E."/>
            <person name="Gibson G."/>
            <person name="Gilbert D."/>
            <person name="Gnerre S."/>
            <person name="Godfrey J."/>
            <person name="Good R."/>
            <person name="Gotea V."/>
            <person name="Gravely B."/>
            <person name="Greenberg A.J."/>
            <person name="Griffiths-Jones S."/>
            <person name="Gross S."/>
            <person name="Guigo R."/>
            <person name="Gustafson E.A."/>
            <person name="Haerty W."/>
            <person name="Hahn M.W."/>
            <person name="Halligan D.L."/>
            <person name="Halpern A.L."/>
            <person name="Halter G.M."/>
            <person name="Han M.V."/>
            <person name="Heger A."/>
            <person name="Hillier L."/>
            <person name="Hinrichs A.S."/>
            <person name="Holmes I."/>
            <person name="Hoskins R.A."/>
            <person name="Hubisz M.J."/>
            <person name="Hultmark D."/>
            <person name="Huntley M.A."/>
            <person name="Jaffe D.B."/>
            <person name="Jagadeeshan S."/>
            <person name="Jeck W.R."/>
            <person name="Johnson J."/>
            <person name="Jones C.D."/>
            <person name="Jordan W.C."/>
            <person name="Karpen G.H."/>
            <person name="Kataoka E."/>
            <person name="Keightley P.D."/>
            <person name="Kheradpour P."/>
            <person name="Kirkness E.F."/>
            <person name="Koerich L.B."/>
            <person name="Kristiansen K."/>
            <person name="Kudrna D."/>
            <person name="Kulathinal R.J."/>
            <person name="Kumar S."/>
            <person name="Kwok R."/>
            <person name="Lander E."/>
            <person name="Langley C.H."/>
            <person name="Lapoint R."/>
            <person name="Lazzaro B.P."/>
            <person name="Lee S.J."/>
            <person name="Levesque L."/>
            <person name="Li R."/>
            <person name="Lin C.F."/>
            <person name="Lin M.F."/>
            <person name="Lindblad-Toh K."/>
            <person name="Llopart A."/>
            <person name="Long M."/>
            <person name="Low L."/>
            <person name="Lozovsky E."/>
            <person name="Lu J."/>
            <person name="Luo M."/>
            <person name="Machado C.A."/>
            <person name="Makalowski W."/>
            <person name="Marzo M."/>
            <person name="Matsuda M."/>
            <person name="Matzkin L."/>
            <person name="McAllister B."/>
            <person name="McBride C.S."/>
            <person name="McKernan B."/>
            <person name="McKernan K."/>
            <person name="Mendez-Lago M."/>
            <person name="Minx P."/>
            <person name="Mollenhauer M.U."/>
            <person name="Montooth K."/>
            <person name="Mount S.M."/>
            <person name="Mu X."/>
            <person name="Myers E."/>
            <person name="Negre B."/>
            <person name="Newfeld S."/>
            <person name="Nielsen R."/>
            <person name="Noor M.A."/>
            <person name="O'Grady P."/>
            <person name="Pachter L."/>
            <person name="Papaceit M."/>
            <person name="Parisi M.J."/>
            <person name="Parisi M."/>
            <person name="Parts L."/>
            <person name="Pedersen J.S."/>
            <person name="Pesole G."/>
            <person name="Phillippy A.M."/>
            <person name="Ponting C.P."/>
            <person name="Pop M."/>
            <person name="Porcelli D."/>
            <person name="Powell J.R."/>
            <person name="Prohaska S."/>
            <person name="Pruitt K."/>
            <person name="Puig M."/>
            <person name="Quesneville H."/>
            <person name="Ram K.R."/>
            <person name="Rand D."/>
            <person name="Rasmussen M.D."/>
            <person name="Reed L.K."/>
            <person name="Reenan R."/>
            <person name="Reily A."/>
            <person name="Remington K.A."/>
            <person name="Rieger T.T."/>
            <person name="Ritchie M.G."/>
            <person name="Robin C."/>
            <person name="Rogers Y.H."/>
            <person name="Rohde C."/>
            <person name="Rozas J."/>
            <person name="Rubenfield M.J."/>
            <person name="Ruiz A."/>
            <person name="Russo S."/>
            <person name="Salzberg S.L."/>
            <person name="Sanchez-Gracia A."/>
            <person name="Saranga D.J."/>
            <person name="Sato H."/>
            <person name="Schaeffer S.W."/>
            <person name="Schatz M.C."/>
            <person name="Schlenke T."/>
            <person name="Schwartz R."/>
            <person name="Segarra C."/>
            <person name="Singh R.S."/>
            <person name="Sirot L."/>
            <person name="Sirota M."/>
            <person name="Sisneros N.B."/>
            <person name="Smith C.D."/>
            <person name="Smith T.F."/>
            <person name="Spieth J."/>
            <person name="Stage D.E."/>
            <person name="Stark A."/>
            <person name="Stephan W."/>
            <person name="Strausberg R.L."/>
            <person name="Strempel S."/>
            <person name="Sturgill D."/>
            <person name="Sutton G."/>
            <person name="Sutton G.G."/>
            <person name="Tao W."/>
            <person name="Teichmann S."/>
            <person name="Tobari Y.N."/>
            <person name="Tomimura Y."/>
            <person name="Tsolas J.M."/>
            <person name="Valente V.L."/>
            <person name="Venter E."/>
            <person name="Venter J.C."/>
            <person name="Vicario S."/>
            <person name="Vieira F.G."/>
            <person name="Vilella A.J."/>
            <person name="Villasante A."/>
            <person name="Walenz B."/>
            <person name="Wang J."/>
            <person name="Wasserman M."/>
            <person name="Watts T."/>
            <person name="Wilson D."/>
            <person name="Wilson R.K."/>
            <person name="Wing R.A."/>
            <person name="Wolfner M.F."/>
            <person name="Wong A."/>
            <person name="Wong G.K."/>
            <person name="Wu C.I."/>
            <person name="Wu G."/>
            <person name="Yamamoto D."/>
            <person name="Yang H.P."/>
            <person name="Yang S.P."/>
            <person name="Yorke J.A."/>
            <person name="Yoshida K."/>
            <person name="Zdobnov E."/>
            <person name="Zhang P."/>
            <person name="Zhang Y."/>
            <person name="Zimin A.V."/>
            <person name="Baldwin J."/>
            <person name="Abdouelleil A."/>
            <person name="Abdulkadir J."/>
            <person name="Abebe A."/>
            <person name="Abera B."/>
            <person name="Abreu J."/>
            <person name="Acer S.C."/>
            <person name="Aftuck L."/>
            <person name="Alexander A."/>
            <person name="An P."/>
            <person name="Anderson E."/>
            <person name="Anderson S."/>
            <person name="Arachi H."/>
            <person name="Azer M."/>
            <person name="Bachantsang P."/>
            <person name="Barry A."/>
            <person name="Bayul T."/>
            <person name="Berlin A."/>
            <person name="Bessette D."/>
            <person name="Bloom T."/>
            <person name="Blye J."/>
            <person name="Boguslavskiy L."/>
            <person name="Bonnet C."/>
            <person name="Boukhgalter B."/>
            <person name="Bourzgui I."/>
            <person name="Brown A."/>
            <person name="Cahill P."/>
            <person name="Channer S."/>
            <person name="Cheshatsang Y."/>
            <person name="Chuda L."/>
            <person name="Citroen M."/>
            <person name="Collymore A."/>
            <person name="Cooke P."/>
            <person name="Costello M."/>
            <person name="D'Aco K."/>
            <person name="Daza R."/>
            <person name="De Haan G."/>
            <person name="DeGray S."/>
            <person name="DeMaso C."/>
            <person name="Dhargay N."/>
            <person name="Dooley K."/>
            <person name="Dooley E."/>
            <person name="Doricent M."/>
            <person name="Dorje P."/>
            <person name="Dorjee K."/>
            <person name="Dupes A."/>
            <person name="Elong R."/>
            <person name="Falk J."/>
            <person name="Farina A."/>
            <person name="Faro S."/>
            <person name="Ferguson D."/>
            <person name="Fisher S."/>
            <person name="Foley C.D."/>
            <person name="Franke A."/>
            <person name="Friedrich D."/>
            <person name="Gadbois L."/>
            <person name="Gearin G."/>
            <person name="Gearin C.R."/>
            <person name="Giannoukos G."/>
            <person name="Goode T."/>
            <person name="Graham J."/>
            <person name="Grandbois E."/>
            <person name="Grewal S."/>
            <person name="Gyaltsen K."/>
            <person name="Hafez N."/>
            <person name="Hagos B."/>
            <person name="Hall J."/>
            <person name="Henson C."/>
            <person name="Hollinger A."/>
            <person name="Honan T."/>
            <person name="Huard M.D."/>
            <person name="Hughes L."/>
            <person name="Hurhula B."/>
            <person name="Husby M.E."/>
            <person name="Kamat A."/>
            <person name="Kanga B."/>
            <person name="Kashin S."/>
            <person name="Khazanovich D."/>
            <person name="Kisner P."/>
            <person name="Lance K."/>
            <person name="Lara M."/>
            <person name="Lee W."/>
            <person name="Lennon N."/>
            <person name="Letendre F."/>
            <person name="LeVine R."/>
            <person name="Lipovsky A."/>
            <person name="Liu X."/>
            <person name="Liu J."/>
            <person name="Liu S."/>
            <person name="Lokyitsang T."/>
            <person name="Lokyitsang Y."/>
            <person name="Lubonja R."/>
            <person name="Lui A."/>
            <person name="MacDonald P."/>
            <person name="Magnisalis V."/>
            <person name="Maru K."/>
            <person name="Matthews C."/>
            <person name="McCusker W."/>
            <person name="McDonough S."/>
            <person name="Mehta T."/>
            <person name="Meldrim J."/>
            <person name="Meneus L."/>
            <person name="Mihai O."/>
            <person name="Mihalev A."/>
            <person name="Mihova T."/>
            <person name="Mittelman R."/>
            <person name="Mlenga V."/>
            <person name="Montmayeur A."/>
            <person name="Mulrain L."/>
            <person name="Navidi A."/>
            <person name="Naylor J."/>
            <person name="Negash T."/>
            <person name="Nguyen T."/>
            <person name="Nguyen N."/>
            <person name="Nicol R."/>
            <person name="Norbu C."/>
            <person name="Norbu N."/>
            <person name="Novod N."/>
            <person name="O'Neill B."/>
            <person name="Osman S."/>
            <person name="Markiewicz E."/>
            <person name="Oyono O.L."/>
            <person name="Patti C."/>
            <person name="Phunkhang P."/>
            <person name="Pierre F."/>
            <person name="Priest M."/>
            <person name="Raghuraman S."/>
            <person name="Rege F."/>
            <person name="Reyes R."/>
            <person name="Rise C."/>
            <person name="Rogov P."/>
            <person name="Ross K."/>
            <person name="Ryan E."/>
            <person name="Settipalli S."/>
            <person name="Shea T."/>
            <person name="Sherpa N."/>
            <person name="Shi L."/>
            <person name="Shih D."/>
            <person name="Sparrow T."/>
            <person name="Spaulding J."/>
            <person name="Stalker J."/>
            <person name="Stange-Thomann N."/>
            <person name="Stavropoulos S."/>
            <person name="Stone C."/>
            <person name="Strader C."/>
            <person name="Tesfaye S."/>
            <person name="Thomson T."/>
            <person name="Thoulutsang Y."/>
            <person name="Thoulutsang D."/>
            <person name="Topham K."/>
            <person name="Topping I."/>
            <person name="Tsamla T."/>
            <person name="Vassiliev H."/>
            <person name="Vo A."/>
            <person name="Wangchuk T."/>
            <person name="Wangdi T."/>
            <person name="Weiand M."/>
            <person name="Wilkinson J."/>
            <person name="Wilson A."/>
            <person name="Yadav S."/>
            <person name="Young G."/>
            <person name="Yu Q."/>
            <person name="Zembek L."/>
            <person name="Zhong D."/>
            <person name="Zimmer A."/>
            <person name="Zwirko Z."/>
            <person name="Jaffe D.B."/>
            <person name="Alvarez P."/>
            <person name="Brockman W."/>
            <person name="Butler J."/>
            <person name="Chin C."/>
            <person name="Gnerre S."/>
            <person name="Grabherr M."/>
            <person name="Kleber M."/>
            <person name="Mauceli E."/>
            <person name="MacCallum I."/>
        </authorList>
    </citation>
    <scope>NUCLEOTIDE SEQUENCE [LARGE SCALE GENOMIC DNA]</scope>
    <source>
        <strain evidence="12">Tucson 14030-0811.24</strain>
    </source>
</reference>
<dbReference type="Gene3D" id="1.10.287.70">
    <property type="match status" value="1"/>
</dbReference>
<dbReference type="PANTHER" id="PTHR42643">
    <property type="entry name" value="IONOTROPIC RECEPTOR 20A-RELATED"/>
    <property type="match status" value="1"/>
</dbReference>
<evidence type="ECO:0000256" key="7">
    <source>
        <dbReference type="ARBA" id="ARBA00023170"/>
    </source>
</evidence>
<keyword evidence="4 9" id="KW-0812">Transmembrane</keyword>
<comment type="subcellular location">
    <subcellularLocation>
        <location evidence="1">Cell membrane</location>
        <topology evidence="1">Multi-pass membrane protein</topology>
    </subcellularLocation>
</comment>
<dbReference type="InParanoid" id="B4MKM1"/>
<dbReference type="GO" id="GO:0015276">
    <property type="term" value="F:ligand-gated monoatomic ion channel activity"/>
    <property type="evidence" value="ECO:0007669"/>
    <property type="project" value="InterPro"/>
</dbReference>
<dbReference type="InterPro" id="IPR001320">
    <property type="entry name" value="Iontro_rcpt_C"/>
</dbReference>
<organism evidence="11 12">
    <name type="scientific">Drosophila willistoni</name>
    <name type="common">Fruit fly</name>
    <dbReference type="NCBI Taxonomy" id="7260"/>
    <lineage>
        <taxon>Eukaryota</taxon>
        <taxon>Metazoa</taxon>
        <taxon>Ecdysozoa</taxon>
        <taxon>Arthropoda</taxon>
        <taxon>Hexapoda</taxon>
        <taxon>Insecta</taxon>
        <taxon>Pterygota</taxon>
        <taxon>Neoptera</taxon>
        <taxon>Endopterygota</taxon>
        <taxon>Diptera</taxon>
        <taxon>Brachycera</taxon>
        <taxon>Muscomorpha</taxon>
        <taxon>Ephydroidea</taxon>
        <taxon>Drosophilidae</taxon>
        <taxon>Drosophila</taxon>
        <taxon>Sophophora</taxon>
    </lineage>
</organism>
<dbReference type="eggNOG" id="KOG1052">
    <property type="taxonomic scope" value="Eukaryota"/>
</dbReference>
<dbReference type="PANTHER" id="PTHR42643:SF35">
    <property type="entry name" value="IONOTROPIC RECEPTOR 68A, ISOFORM A"/>
    <property type="match status" value="1"/>
</dbReference>
<dbReference type="SUPFAM" id="SSF53850">
    <property type="entry name" value="Periplasmic binding protein-like II"/>
    <property type="match status" value="1"/>
</dbReference>
<name>B4MKM1_DROWI</name>
<keyword evidence="8" id="KW-0325">Glycoprotein</keyword>
<dbReference type="Proteomes" id="UP000007798">
    <property type="component" value="Unassembled WGS sequence"/>
</dbReference>
<evidence type="ECO:0000256" key="5">
    <source>
        <dbReference type="ARBA" id="ARBA00022989"/>
    </source>
</evidence>
<keyword evidence="7" id="KW-0675">Receptor</keyword>
<proteinExistence type="inferred from homology"/>
<feature type="transmembrane region" description="Helical" evidence="9">
    <location>
        <begin position="427"/>
        <end position="446"/>
    </location>
</feature>
<dbReference type="GO" id="GO:0050907">
    <property type="term" value="P:detection of chemical stimulus involved in sensory perception"/>
    <property type="evidence" value="ECO:0007669"/>
    <property type="project" value="UniProtKB-ARBA"/>
</dbReference>
<dbReference type="FunCoup" id="B4MKM1">
    <property type="interactions" value="8"/>
</dbReference>
<dbReference type="AlphaFoldDB" id="B4MKM1"/>
<protein>
    <recommendedName>
        <fullName evidence="10">Ionotropic glutamate receptor C-terminal domain-containing protein</fullName>
    </recommendedName>
</protein>
<evidence type="ECO:0000256" key="9">
    <source>
        <dbReference type="SAM" id="Phobius"/>
    </source>
</evidence>
<evidence type="ECO:0000259" key="10">
    <source>
        <dbReference type="Pfam" id="PF00060"/>
    </source>
</evidence>
<evidence type="ECO:0000256" key="8">
    <source>
        <dbReference type="ARBA" id="ARBA00023180"/>
    </source>
</evidence>
<keyword evidence="6 9" id="KW-0472">Membrane</keyword>
<dbReference type="STRING" id="7260.B4MKM1"/>
<feature type="transmembrane region" description="Helical" evidence="9">
    <location>
        <begin position="650"/>
        <end position="670"/>
    </location>
</feature>
<keyword evidence="12" id="KW-1185">Reference proteome</keyword>
<feature type="domain" description="Ionotropic glutamate receptor C-terminal" evidence="10">
    <location>
        <begin position="427"/>
        <end position="660"/>
    </location>
</feature>
<keyword evidence="5 9" id="KW-1133">Transmembrane helix</keyword>
<dbReference type="HOGENOM" id="CLU_025826_0_0_1"/>
<gene>
    <name evidence="11" type="primary">Dwil\GK17029</name>
    <name evidence="11" type="ORF">Dwil_GK17029</name>
</gene>
<sequence>MSQELHIKFSNKWPLDEYHSHLRQLLQQLLSLVNVKRCFAIITDDIHFPIYDRSYYESIGRNLCPSYMMHVNESQDLGRPGKSLELHLSAMKASDCDLYVITILNAGQVKRLLKYIYRNRSLNMQRKYILLHDSRLFVEDMLHLWSVFVECLFLKRLMDNSFTISTIAYPGILSGVLVAKQLATWSFGQRIQGSVFFIDKTKNLKGAQLPVAIAEHYPMVQLIRSSNVYQGVEIDIMNALAKALNFHPIYYNANVSDTMDWNDQQDQQNDYYDNETRLIDSLIIGEVSRHVARFAIGDLHLFQAYSHLVELSYPHNFECLTFLTPESTADNSWQTFILPFSGGMWAGVLLSLFVVGSVFYMISFLNAMLSNDGENNKKTFFRCLRWNRLKSEDRVDKNVWQRSSFRIALMRRRSTAVVKYRDIFDDYPNCILLTYSMLLYVALPRMPRNWPLRVLTGWYWIYCILLVATYRASFTAILANPAARITIDTLQELLYSHLPLSTELTENRQFFLDSSDSVAQQLGTSMNIMTHSNDMIARIAKGQCAYYDNEFYLRYLRSTDDSVSDAADAATTTNGVGSGSAALHIMHECVIQMPVVIALEKNSAIKEHVDTYIKYLAESGLIAKWLRDAIQRLPAEEEAPQEALMNLRKFWSSFVALIIGYLIAICAILAENWHFRHYIMKHPMYDTYCPSLYYNFKRLYPDQ</sequence>
<feature type="transmembrane region" description="Helical" evidence="9">
    <location>
        <begin position="344"/>
        <end position="369"/>
    </location>
</feature>
<feature type="transmembrane region" description="Helical" evidence="9">
    <location>
        <begin position="458"/>
        <end position="479"/>
    </location>
</feature>
<accession>B4MKM1</accession>
<dbReference type="InterPro" id="IPR052192">
    <property type="entry name" value="Insect_Ionotropic_Sensory_Rcpt"/>
</dbReference>
<evidence type="ECO:0000256" key="2">
    <source>
        <dbReference type="ARBA" id="ARBA00008685"/>
    </source>
</evidence>
<evidence type="ECO:0000256" key="1">
    <source>
        <dbReference type="ARBA" id="ARBA00004651"/>
    </source>
</evidence>
<evidence type="ECO:0000256" key="4">
    <source>
        <dbReference type="ARBA" id="ARBA00022692"/>
    </source>
</evidence>
<dbReference type="Gene3D" id="3.40.190.10">
    <property type="entry name" value="Periplasmic binding protein-like II"/>
    <property type="match status" value="1"/>
</dbReference>
<dbReference type="EMBL" id="CH963847">
    <property type="protein sequence ID" value="EDW72727.2"/>
    <property type="molecule type" value="Genomic_DNA"/>
</dbReference>
<dbReference type="KEGG" id="dwi:6638693"/>
<keyword evidence="3" id="KW-1003">Cell membrane</keyword>
<dbReference type="OrthoDB" id="5984008at2759"/>
<evidence type="ECO:0000256" key="6">
    <source>
        <dbReference type="ARBA" id="ARBA00023136"/>
    </source>
</evidence>
<dbReference type="GO" id="GO:0005886">
    <property type="term" value="C:plasma membrane"/>
    <property type="evidence" value="ECO:0007669"/>
    <property type="project" value="UniProtKB-SubCell"/>
</dbReference>